<dbReference type="AlphaFoldDB" id="A0A6M0H2W4"/>
<name>A0A6M0H2W4_9CLOT</name>
<dbReference type="InterPro" id="IPR017016">
    <property type="entry name" value="UCP033595"/>
</dbReference>
<dbReference type="EMBL" id="JAAGPU010000009">
    <property type="protein sequence ID" value="NEU04514.1"/>
    <property type="molecule type" value="Genomic_DNA"/>
</dbReference>
<comment type="caution">
    <text evidence="1">The sequence shown here is derived from an EMBL/GenBank/DDBJ whole genome shotgun (WGS) entry which is preliminary data.</text>
</comment>
<evidence type="ECO:0000313" key="1">
    <source>
        <dbReference type="EMBL" id="NEU04514.1"/>
    </source>
</evidence>
<dbReference type="Proteomes" id="UP000481872">
    <property type="component" value="Unassembled WGS sequence"/>
</dbReference>
<dbReference type="Pfam" id="PF20124">
    <property type="entry name" value="DUF6514"/>
    <property type="match status" value="1"/>
</dbReference>
<organism evidence="1 2">
    <name type="scientific">Clostridium senegalense</name>
    <dbReference type="NCBI Taxonomy" id="1465809"/>
    <lineage>
        <taxon>Bacteria</taxon>
        <taxon>Bacillati</taxon>
        <taxon>Bacillota</taxon>
        <taxon>Clostridia</taxon>
        <taxon>Eubacteriales</taxon>
        <taxon>Clostridiaceae</taxon>
        <taxon>Clostridium</taxon>
    </lineage>
</organism>
<reference evidence="1 2" key="1">
    <citation type="submission" date="2020-02" db="EMBL/GenBank/DDBJ databases">
        <title>Genome assembly of a novel Clostridium senegalense strain.</title>
        <authorList>
            <person name="Gupta T.B."/>
            <person name="Jauregui R."/>
            <person name="Maclean P."/>
            <person name="Nawarathana A."/>
            <person name="Brightwell G."/>
        </authorList>
    </citation>
    <scope>NUCLEOTIDE SEQUENCE [LARGE SCALE GENOMIC DNA]</scope>
    <source>
        <strain evidence="1 2">AGRFS4</strain>
    </source>
</reference>
<sequence>MVIVESLKNVVEIDNVKYEYVYKLLESDYNFKNNEKCNSLKAYGIEVERKDMIKGQVVSNYKDFVRYVSPKKEKVTEIIELLNNNIVSPIHLIDVIGEYVDNYVNDFDEAIKNKNLKVAVS</sequence>
<protein>
    <submittedName>
        <fullName evidence="1">Uncharacterized protein</fullName>
    </submittedName>
</protein>
<accession>A0A6M0H2W4</accession>
<evidence type="ECO:0000313" key="2">
    <source>
        <dbReference type="Proteomes" id="UP000481872"/>
    </source>
</evidence>
<dbReference type="RefSeq" id="WP_061996113.1">
    <property type="nucleotide sequence ID" value="NZ_JAAGPU010000009.1"/>
</dbReference>
<proteinExistence type="predicted"/>
<gene>
    <name evidence="1" type="ORF">G3M99_06495</name>
</gene>
<dbReference type="PIRSF" id="PIRSF033595">
    <property type="entry name" value="UCP033595"/>
    <property type="match status" value="1"/>
</dbReference>
<keyword evidence="2" id="KW-1185">Reference proteome</keyword>